<accession>A0A397R3H7</accession>
<evidence type="ECO:0000313" key="1">
    <source>
        <dbReference type="EMBL" id="RIA64714.1"/>
    </source>
</evidence>
<dbReference type="AlphaFoldDB" id="A0A397R3H7"/>
<comment type="caution">
    <text evidence="1">The sequence shown here is derived from an EMBL/GenBank/DDBJ whole genome shotgun (WGS) entry which is preliminary data.</text>
</comment>
<keyword evidence="2" id="KW-1185">Reference proteome</keyword>
<organism evidence="1 2">
    <name type="scientific">Anaeroplasma bactoclasticum</name>
    <dbReference type="NCBI Taxonomy" id="2088"/>
    <lineage>
        <taxon>Bacteria</taxon>
        <taxon>Bacillati</taxon>
        <taxon>Mycoplasmatota</taxon>
        <taxon>Mollicutes</taxon>
        <taxon>Anaeroplasmatales</taxon>
        <taxon>Anaeroplasmataceae</taxon>
        <taxon>Anaeroplasma</taxon>
    </lineage>
</organism>
<sequence>TDEEIYSVANTRLGWYRQCGTKIVNYLISADLLSKPNKKRNRPGLVNPLLYYLK</sequence>
<proteinExistence type="predicted"/>
<protein>
    <submittedName>
        <fullName evidence="1">Uncharacterized protein</fullName>
    </submittedName>
</protein>
<reference evidence="1 2" key="1">
    <citation type="submission" date="2018-08" db="EMBL/GenBank/DDBJ databases">
        <title>Genomic Encyclopedia of Archaeal and Bacterial Type Strains, Phase II (KMG-II): from individual species to whole genera.</title>
        <authorList>
            <person name="Goeker M."/>
        </authorList>
    </citation>
    <scope>NUCLEOTIDE SEQUENCE [LARGE SCALE GENOMIC DNA]</scope>
    <source>
        <strain evidence="1 2">ATCC 27112</strain>
    </source>
</reference>
<dbReference type="EMBL" id="QXEV01000044">
    <property type="protein sequence ID" value="RIA64714.1"/>
    <property type="molecule type" value="Genomic_DNA"/>
</dbReference>
<dbReference type="Proteomes" id="UP000266506">
    <property type="component" value="Unassembled WGS sequence"/>
</dbReference>
<gene>
    <name evidence="1" type="ORF">EI71_01978</name>
</gene>
<name>A0A397R3H7_9MOLU</name>
<evidence type="ECO:0000313" key="2">
    <source>
        <dbReference type="Proteomes" id="UP000266506"/>
    </source>
</evidence>
<feature type="non-terminal residue" evidence="1">
    <location>
        <position position="1"/>
    </location>
</feature>
<dbReference type="InParanoid" id="A0A397R3H7"/>